<feature type="domain" description="Ketoreductase" evidence="9">
    <location>
        <begin position="7"/>
        <end position="192"/>
    </location>
</feature>
<comment type="similarity">
    <text evidence="2 8">Belongs to the short-chain dehydrogenases/reductases (SDR) family.</text>
</comment>
<dbReference type="SUPFAM" id="SSF51735">
    <property type="entry name" value="NAD(P)-binding Rossmann-fold domains"/>
    <property type="match status" value="1"/>
</dbReference>
<dbReference type="STRING" id="551996.SAMN05192573_104244"/>
<evidence type="ECO:0000259" key="9">
    <source>
        <dbReference type="SMART" id="SM00822"/>
    </source>
</evidence>
<dbReference type="InterPro" id="IPR002347">
    <property type="entry name" value="SDR_fam"/>
</dbReference>
<dbReference type="PANTHER" id="PTHR42879:SF2">
    <property type="entry name" value="3-OXOACYL-[ACYL-CARRIER-PROTEIN] REDUCTASE FABG"/>
    <property type="match status" value="1"/>
</dbReference>
<evidence type="ECO:0000256" key="5">
    <source>
        <dbReference type="ARBA" id="ARBA00048508"/>
    </source>
</evidence>
<dbReference type="UniPathway" id="UPA00094"/>
<dbReference type="SMART" id="SM00822">
    <property type="entry name" value="PKS_KR"/>
    <property type="match status" value="1"/>
</dbReference>
<evidence type="ECO:0000256" key="3">
    <source>
        <dbReference type="ARBA" id="ARBA00022857"/>
    </source>
</evidence>
<proteinExistence type="inferred from homology"/>
<keyword evidence="11" id="KW-1185">Reference proteome</keyword>
<keyword evidence="8" id="KW-0275">Fatty acid biosynthesis</keyword>
<dbReference type="GO" id="GO:0004316">
    <property type="term" value="F:3-oxoacyl-[acyl-carrier-protein] reductase (NADPH) activity"/>
    <property type="evidence" value="ECO:0007669"/>
    <property type="project" value="UniProtKB-UniRule"/>
</dbReference>
<sequence>MKLLEGKTALVTGASKGIGRKIAEKFAEHGANVAFTYLSSVEKGQALEQELQSFGTKVKGYRSDASKFDEADKLITDIVADFGTLDIVVNNAGITKDGLLMRMTEENWDEVLDVNLKSIFNVTKAASKIMMKNRKGVFINMSSVVGVQGNAGQANYAASKAGIIGFSKSVAKELGSRNIRTNVVAPGFIRTEMTEVLDPKVVEGWAAGIPLKRAGETEDVANACVFLASDMAAYITGQVIPVDGGML</sequence>
<dbReference type="InterPro" id="IPR020904">
    <property type="entry name" value="Sc_DH/Rdtase_CS"/>
</dbReference>
<evidence type="ECO:0000256" key="6">
    <source>
        <dbReference type="PIRSR" id="PIRSR611284-1"/>
    </source>
</evidence>
<dbReference type="InterPro" id="IPR011284">
    <property type="entry name" value="3oxo_ACP_reduc"/>
</dbReference>
<dbReference type="PRINTS" id="PR00080">
    <property type="entry name" value="SDRFAMILY"/>
</dbReference>
<dbReference type="Proteomes" id="UP000199705">
    <property type="component" value="Unassembled WGS sequence"/>
</dbReference>
<keyword evidence="3 7" id="KW-0521">NADP</keyword>
<dbReference type="GO" id="GO:0051287">
    <property type="term" value="F:NAD binding"/>
    <property type="evidence" value="ECO:0007669"/>
    <property type="project" value="UniProtKB-UniRule"/>
</dbReference>
<evidence type="ECO:0000313" key="10">
    <source>
        <dbReference type="EMBL" id="SDG65033.1"/>
    </source>
</evidence>
<dbReference type="PRINTS" id="PR00081">
    <property type="entry name" value="GDHRDH"/>
</dbReference>
<evidence type="ECO:0000256" key="1">
    <source>
        <dbReference type="ARBA" id="ARBA00002607"/>
    </source>
</evidence>
<evidence type="ECO:0000256" key="8">
    <source>
        <dbReference type="RuleBase" id="RU366074"/>
    </source>
</evidence>
<dbReference type="PROSITE" id="PS00061">
    <property type="entry name" value="ADH_SHORT"/>
    <property type="match status" value="1"/>
</dbReference>
<feature type="binding site" evidence="7">
    <location>
        <position position="91"/>
    </location>
    <ligand>
        <name>NADP(+)</name>
        <dbReference type="ChEBI" id="CHEBI:58349"/>
    </ligand>
</feature>
<protein>
    <recommendedName>
        <fullName evidence="8">3-oxoacyl-[acyl-carrier-protein] reductase</fullName>
        <ecNumber evidence="8">1.1.1.100</ecNumber>
    </recommendedName>
</protein>
<evidence type="ECO:0000256" key="7">
    <source>
        <dbReference type="PIRSR" id="PIRSR611284-2"/>
    </source>
</evidence>
<dbReference type="AlphaFoldDB" id="A0A1G7VZ98"/>
<dbReference type="FunFam" id="3.40.50.720:FF:000115">
    <property type="entry name" value="3-oxoacyl-[acyl-carrier-protein] reductase FabG"/>
    <property type="match status" value="1"/>
</dbReference>
<dbReference type="NCBIfam" id="NF009466">
    <property type="entry name" value="PRK12826.1-2"/>
    <property type="match status" value="1"/>
</dbReference>
<dbReference type="NCBIfam" id="NF005559">
    <property type="entry name" value="PRK07231.1"/>
    <property type="match status" value="1"/>
</dbReference>
<dbReference type="OrthoDB" id="9803333at2"/>
<organism evidence="10 11">
    <name type="scientific">Mucilaginibacter gossypii</name>
    <dbReference type="NCBI Taxonomy" id="551996"/>
    <lineage>
        <taxon>Bacteria</taxon>
        <taxon>Pseudomonadati</taxon>
        <taxon>Bacteroidota</taxon>
        <taxon>Sphingobacteriia</taxon>
        <taxon>Sphingobacteriales</taxon>
        <taxon>Sphingobacteriaceae</taxon>
        <taxon>Mucilaginibacter</taxon>
    </lineage>
</organism>
<keyword evidence="8" id="KW-0443">Lipid metabolism</keyword>
<feature type="binding site" evidence="7">
    <location>
        <position position="189"/>
    </location>
    <ligand>
        <name>NADP(+)</name>
        <dbReference type="ChEBI" id="CHEBI:58349"/>
    </ligand>
</feature>
<feature type="binding site" evidence="7">
    <location>
        <begin position="156"/>
        <end position="160"/>
    </location>
    <ligand>
        <name>NADP(+)</name>
        <dbReference type="ChEBI" id="CHEBI:58349"/>
    </ligand>
</feature>
<dbReference type="RefSeq" id="WP_090529006.1">
    <property type="nucleotide sequence ID" value="NZ_CP071878.2"/>
</dbReference>
<name>A0A1G7VZ98_9SPHI</name>
<keyword evidence="8" id="KW-0276">Fatty acid metabolism</keyword>
<dbReference type="GeneID" id="91138963"/>
<dbReference type="NCBIfam" id="TIGR01830">
    <property type="entry name" value="3oxo_ACP_reduc"/>
    <property type="match status" value="1"/>
</dbReference>
<evidence type="ECO:0000256" key="4">
    <source>
        <dbReference type="ARBA" id="ARBA00023002"/>
    </source>
</evidence>
<dbReference type="InterPro" id="IPR050259">
    <property type="entry name" value="SDR"/>
</dbReference>
<dbReference type="EMBL" id="FNCG01000004">
    <property type="protein sequence ID" value="SDG65033.1"/>
    <property type="molecule type" value="Genomic_DNA"/>
</dbReference>
<dbReference type="InterPro" id="IPR057326">
    <property type="entry name" value="KR_dom"/>
</dbReference>
<reference evidence="11" key="1">
    <citation type="submission" date="2016-10" db="EMBL/GenBank/DDBJ databases">
        <authorList>
            <person name="Varghese N."/>
            <person name="Submissions S."/>
        </authorList>
    </citation>
    <scope>NUCLEOTIDE SEQUENCE [LARGE SCALE GENOMIC DNA]</scope>
    <source>
        <strain evidence="11">Gh-67</strain>
    </source>
</reference>
<dbReference type="EC" id="1.1.1.100" evidence="8"/>
<dbReference type="Gene3D" id="3.40.50.720">
    <property type="entry name" value="NAD(P)-binding Rossmann-like Domain"/>
    <property type="match status" value="1"/>
</dbReference>
<feature type="active site" description="Proton acceptor" evidence="6">
    <location>
        <position position="156"/>
    </location>
</feature>
<comment type="function">
    <text evidence="1 8">Catalyzes the NADPH-dependent reduction of beta-ketoacyl-ACP substrates to beta-hydroxyacyl-ACP products, the first reductive step in the elongation cycle of fatty acid biosynthesis.</text>
</comment>
<evidence type="ECO:0000256" key="2">
    <source>
        <dbReference type="ARBA" id="ARBA00006484"/>
    </source>
</evidence>
<comment type="subunit">
    <text evidence="8">Homotetramer.</text>
</comment>
<dbReference type="PANTHER" id="PTHR42879">
    <property type="entry name" value="3-OXOACYL-(ACYL-CARRIER-PROTEIN) REDUCTASE"/>
    <property type="match status" value="1"/>
</dbReference>
<accession>A0A1G7VZ98</accession>
<dbReference type="CDD" id="cd05333">
    <property type="entry name" value="BKR_SDR_c"/>
    <property type="match status" value="1"/>
</dbReference>
<keyword evidence="8" id="KW-0444">Lipid biosynthesis</keyword>
<comment type="catalytic activity">
    <reaction evidence="5 8">
        <text>a (3R)-hydroxyacyl-[ACP] + NADP(+) = a 3-oxoacyl-[ACP] + NADPH + H(+)</text>
        <dbReference type="Rhea" id="RHEA:17397"/>
        <dbReference type="Rhea" id="RHEA-COMP:9916"/>
        <dbReference type="Rhea" id="RHEA-COMP:9945"/>
        <dbReference type="ChEBI" id="CHEBI:15378"/>
        <dbReference type="ChEBI" id="CHEBI:57783"/>
        <dbReference type="ChEBI" id="CHEBI:58349"/>
        <dbReference type="ChEBI" id="CHEBI:78776"/>
        <dbReference type="ChEBI" id="CHEBI:78827"/>
        <dbReference type="EC" id="1.1.1.100"/>
    </reaction>
</comment>
<keyword evidence="4 8" id="KW-0560">Oxidoreductase</keyword>
<dbReference type="InterPro" id="IPR036291">
    <property type="entry name" value="NAD(P)-bd_dom_sf"/>
</dbReference>
<dbReference type="Pfam" id="PF13561">
    <property type="entry name" value="adh_short_C2"/>
    <property type="match status" value="1"/>
</dbReference>
<gene>
    <name evidence="10" type="ORF">SAMN05192573_104244</name>
</gene>
<dbReference type="GO" id="GO:0006633">
    <property type="term" value="P:fatty acid biosynthetic process"/>
    <property type="evidence" value="ECO:0007669"/>
    <property type="project" value="UniProtKB-UniPathway"/>
</dbReference>
<comment type="pathway">
    <text evidence="8">Lipid metabolism; fatty acid biosynthesis.</text>
</comment>
<evidence type="ECO:0000313" key="11">
    <source>
        <dbReference type="Proteomes" id="UP000199705"/>
    </source>
</evidence>